<protein>
    <recommendedName>
        <fullName evidence="4">Ig-like domain-containing protein</fullName>
    </recommendedName>
</protein>
<evidence type="ECO:0000313" key="3">
    <source>
        <dbReference type="Proteomes" id="UP000466442"/>
    </source>
</evidence>
<dbReference type="OrthoDB" id="2115465at2759"/>
<comment type="caution">
    <text evidence="2">The sequence shown here is derived from an EMBL/GenBank/DDBJ whole genome shotgun (WGS) entry which is preliminary data.</text>
</comment>
<sequence>MESAGFSPTERNVSWENLEDKENRGTFGSEQDGRFPRRDDLSKENIIDWKPEVVEFESSKVGKTYLKKVRLTNQANRMAKFEIRLEKDKGLVRTYDVVFEKAMHRHFSLAPGMHMDFGVRFKCTNLDDHVTWLDIDIVDGKSFRIQVKTKRASPTLISEKFFFPSNKIISEFKKCAAITVDCGTRFLGMTTNVTAGLMNVGSEATYYITSEESWELSRIPNISDENVTHIPPFDVSPVLFRLDAGRKISLRVNYKPDCEGLHTEKLMVLCDNLALRSIDLIGEAVVFNPDHFCLNAQSKKFDVCEEEFYDAVHCVDFGNMRRNSHSTREIRFTSECPVEVEYHWELRQLPDWPEGFDIKPNQLRFSPNNGTLCSISTEEMEITCSVSDVPSGVYKSVLCFVLESIPRISLKRDDIPGQRRQTEQTVMIDLMFVELRLSVIDIYVELEPPMISFRNELNGCEHYYIHAMNTCPWEVEAEWKVPEDCIINYEICPRRTLIPPHESVAFSVMLTAMEIGEFQHVLRLECQDDNACFPLIVQGEVIVPNLPRNAFLCHDLGPQLNGSQFNFDVQLEFDESIEKYPLEYSEVEAILNLPHKRGDELIQKMWDTTNYQDPCIGITPRLQENLPYSTIFNKLDSSDLRLTSTWMTAAKHNFFVDTIALIQDADVTLEKEEITLGVDFYQRVPIKFKVSMVNKNHVCVNFKWQPPTGPDTRHAVVEYEPKSGRLCGLERISVDVTLTVDRPGSLEGLILPCILENTSKTLYFKCRGYAQDVLIRISYPSRNEMISFTWPRVPSKLLTVSEDLDMKDERCCICFISKFEDINVPRTWGDKRDIIDNLCQKIQPKAGLFLSLTNARGQLRLNESVDINVTAFSNCWGIYFDHIVIRVPELSPVIIPVLVVSEGLPVWFTMSPPIMFKYPKEDPVIYFHEMVSRSTAKQRLFVYNDSFLPVKLAWTTYVRRPLAKKQSHLCLPDELPPFSLNVEVHPQRPSSFCQLNLTDGYGDVDSTFYDVEPRIMYLEPKQTAPLTVKVNTRDVWFDLDHKMSLLRGAAHAFVYIDDNEEDDQSIDKRVDGGFSVYRPDGCSMNPLVLRMETKIEIAPLRTLNNENTVFVYKLRSYEVMKQPNKVYEEGRIYLFQNISDSIAEAVFSATGNLFIVKAVINGEECVNSCSGIKVIVRPGEIVELKTVLGISEGDMRQLVCKGGTRYADEQYPLTTILITHRDALQQMIPIYIDVQDSKIQLSVSSLDFGDVLLHDSKVLSVRVRCGEGDEKFSCNIVSGYKGVLRVSPNKGDVTERKSVNLEVIFTPKECLSYYGMLVVTPSAEAMNKLVLIFGRGSWNYKNHQRLSP</sequence>
<evidence type="ECO:0008006" key="4">
    <source>
        <dbReference type="Google" id="ProtNLM"/>
    </source>
</evidence>
<dbReference type="Proteomes" id="UP000466442">
    <property type="component" value="Unassembled WGS sequence"/>
</dbReference>
<dbReference type="PANTHER" id="PTHR46348">
    <property type="entry name" value="DELETED IN LUNG AND ESOPHAGEAL CANCER PROTEIN 1"/>
    <property type="match status" value="1"/>
</dbReference>
<evidence type="ECO:0000256" key="1">
    <source>
        <dbReference type="SAM" id="MobiDB-lite"/>
    </source>
</evidence>
<accession>A0A8S9XJ12</accession>
<evidence type="ECO:0000313" key="2">
    <source>
        <dbReference type="EMBL" id="KAF6209040.1"/>
    </source>
</evidence>
<dbReference type="GO" id="GO:0005737">
    <property type="term" value="C:cytoplasm"/>
    <property type="evidence" value="ECO:0007669"/>
    <property type="project" value="TreeGrafter"/>
</dbReference>
<name>A0A8S9XJ12_APOLU</name>
<reference evidence="2" key="1">
    <citation type="journal article" date="2021" name="Mol. Ecol. Resour.">
        <title>Apolygus lucorum genome provides insights into omnivorousness and mesophyll feeding.</title>
        <authorList>
            <person name="Liu Y."/>
            <person name="Liu H."/>
            <person name="Wang H."/>
            <person name="Huang T."/>
            <person name="Liu B."/>
            <person name="Yang B."/>
            <person name="Yin L."/>
            <person name="Li B."/>
            <person name="Zhang Y."/>
            <person name="Zhang S."/>
            <person name="Jiang F."/>
            <person name="Zhang X."/>
            <person name="Ren Y."/>
            <person name="Wang B."/>
            <person name="Wang S."/>
            <person name="Lu Y."/>
            <person name="Wu K."/>
            <person name="Fan W."/>
            <person name="Wang G."/>
        </authorList>
    </citation>
    <scope>NUCLEOTIDE SEQUENCE</scope>
    <source>
        <strain evidence="2">12Hb</strain>
    </source>
</reference>
<dbReference type="EMBL" id="WIXP02000006">
    <property type="protein sequence ID" value="KAF6209040.1"/>
    <property type="molecule type" value="Genomic_DNA"/>
</dbReference>
<dbReference type="InterPro" id="IPR013783">
    <property type="entry name" value="Ig-like_fold"/>
</dbReference>
<dbReference type="Gene3D" id="2.60.40.10">
    <property type="entry name" value="Immunoglobulins"/>
    <property type="match status" value="5"/>
</dbReference>
<dbReference type="PANTHER" id="PTHR46348:SF1">
    <property type="entry name" value="DELETED IN LUNG AND ESOPHAGEAL CANCER PROTEIN 1"/>
    <property type="match status" value="1"/>
</dbReference>
<gene>
    <name evidence="2" type="ORF">GE061_014783</name>
</gene>
<proteinExistence type="predicted"/>
<organism evidence="2 3">
    <name type="scientific">Apolygus lucorum</name>
    <name type="common">Small green plant bug</name>
    <name type="synonym">Lygocoris lucorum</name>
    <dbReference type="NCBI Taxonomy" id="248454"/>
    <lineage>
        <taxon>Eukaryota</taxon>
        <taxon>Metazoa</taxon>
        <taxon>Ecdysozoa</taxon>
        <taxon>Arthropoda</taxon>
        <taxon>Hexapoda</taxon>
        <taxon>Insecta</taxon>
        <taxon>Pterygota</taxon>
        <taxon>Neoptera</taxon>
        <taxon>Paraneoptera</taxon>
        <taxon>Hemiptera</taxon>
        <taxon>Heteroptera</taxon>
        <taxon>Panheteroptera</taxon>
        <taxon>Cimicomorpha</taxon>
        <taxon>Miridae</taxon>
        <taxon>Mirini</taxon>
        <taxon>Apolygus</taxon>
    </lineage>
</organism>
<dbReference type="GO" id="GO:0008285">
    <property type="term" value="P:negative regulation of cell population proliferation"/>
    <property type="evidence" value="ECO:0007669"/>
    <property type="project" value="InterPro"/>
</dbReference>
<dbReference type="GO" id="GO:0005929">
    <property type="term" value="C:cilium"/>
    <property type="evidence" value="ECO:0007669"/>
    <property type="project" value="TreeGrafter"/>
</dbReference>
<feature type="region of interest" description="Disordered" evidence="1">
    <location>
        <begin position="1"/>
        <end position="38"/>
    </location>
</feature>
<dbReference type="InterPro" id="IPR033304">
    <property type="entry name" value="DLEC1"/>
</dbReference>
<dbReference type="GO" id="GO:0015631">
    <property type="term" value="F:tubulin binding"/>
    <property type="evidence" value="ECO:0007669"/>
    <property type="project" value="TreeGrafter"/>
</dbReference>
<keyword evidence="3" id="KW-1185">Reference proteome</keyword>
<dbReference type="Pfam" id="PF23316">
    <property type="entry name" value="Ig_DLEC1_6th"/>
    <property type="match status" value="1"/>
</dbReference>